<evidence type="ECO:0000313" key="2">
    <source>
        <dbReference type="Proteomes" id="UP000683428"/>
    </source>
</evidence>
<dbReference type="RefSeq" id="WP_216128248.1">
    <property type="nucleotide sequence ID" value="NZ_CP064782.1"/>
</dbReference>
<proteinExistence type="predicted"/>
<organism evidence="1 2">
    <name type="scientific">Azospira inquinata</name>
    <dbReference type="NCBI Taxonomy" id="2785627"/>
    <lineage>
        <taxon>Bacteria</taxon>
        <taxon>Pseudomonadati</taxon>
        <taxon>Pseudomonadota</taxon>
        <taxon>Betaproteobacteria</taxon>
        <taxon>Rhodocyclales</taxon>
        <taxon>Rhodocyclaceae</taxon>
        <taxon>Azospira</taxon>
    </lineage>
</organism>
<dbReference type="Proteomes" id="UP000683428">
    <property type="component" value="Chromosome"/>
</dbReference>
<keyword evidence="2" id="KW-1185">Reference proteome</keyword>
<sequence length="125" mass="14837">MLISVGCPAIATGEMNLRRRLIRPSGEAKESYLCSYLFNWDEPLVVGLMAHLTFWRQLYVEGKNGHHPLRRLFLKVWQTYEPPRTATQAITLEKFLTYLDEETEYDRQYDEFISVLFPETRHLLR</sequence>
<accession>A0A975SN65</accession>
<name>A0A975SN65_9RHOO</name>
<dbReference type="KEGG" id="aiq:Azoinq_14180"/>
<gene>
    <name evidence="1" type="ORF">Azoinq_14180</name>
</gene>
<dbReference type="AlphaFoldDB" id="A0A975SN65"/>
<evidence type="ECO:0000313" key="1">
    <source>
        <dbReference type="EMBL" id="QWT48950.1"/>
    </source>
</evidence>
<reference evidence="1" key="1">
    <citation type="submission" date="2020-11" db="EMBL/GenBank/DDBJ databases">
        <title>Azospira inquinata sp. nov.</title>
        <authorList>
            <person name="Moe W.M."/>
            <person name="Mikes M.C."/>
        </authorList>
    </citation>
    <scope>NUCLEOTIDE SEQUENCE</scope>
    <source>
        <strain evidence="1">Azo-3</strain>
    </source>
</reference>
<dbReference type="EMBL" id="CP064782">
    <property type="protein sequence ID" value="QWT48950.1"/>
    <property type="molecule type" value="Genomic_DNA"/>
</dbReference>
<protein>
    <submittedName>
        <fullName evidence="1">Uncharacterized protein</fullName>
    </submittedName>
</protein>